<dbReference type="InterPro" id="IPR018060">
    <property type="entry name" value="HTH_AraC"/>
</dbReference>
<dbReference type="SUPFAM" id="SSF46689">
    <property type="entry name" value="Homeodomain-like"/>
    <property type="match status" value="1"/>
</dbReference>
<evidence type="ECO:0000256" key="1">
    <source>
        <dbReference type="ARBA" id="ARBA00023015"/>
    </source>
</evidence>
<dbReference type="OrthoDB" id="646090at2"/>
<dbReference type="PANTHER" id="PTHR43280:SF32">
    <property type="entry name" value="TRANSCRIPTIONAL REGULATORY PROTEIN"/>
    <property type="match status" value="1"/>
</dbReference>
<dbReference type="Proteomes" id="UP000183200">
    <property type="component" value="Unassembled WGS sequence"/>
</dbReference>
<dbReference type="InterPro" id="IPR009057">
    <property type="entry name" value="Homeodomain-like_sf"/>
</dbReference>
<gene>
    <name evidence="5" type="ORF">SAMN05421820_10256</name>
</gene>
<organism evidence="5 6">
    <name type="scientific">Pedobacter steynii</name>
    <dbReference type="NCBI Taxonomy" id="430522"/>
    <lineage>
        <taxon>Bacteria</taxon>
        <taxon>Pseudomonadati</taxon>
        <taxon>Bacteroidota</taxon>
        <taxon>Sphingobacteriia</taxon>
        <taxon>Sphingobacteriales</taxon>
        <taxon>Sphingobacteriaceae</taxon>
        <taxon>Pedobacter</taxon>
    </lineage>
</organism>
<evidence type="ECO:0000256" key="2">
    <source>
        <dbReference type="ARBA" id="ARBA00023125"/>
    </source>
</evidence>
<dbReference type="InterPro" id="IPR020449">
    <property type="entry name" value="Tscrpt_reg_AraC-type_HTH"/>
</dbReference>
<name>A0A1G9MLW4_9SPHI</name>
<dbReference type="GO" id="GO:0043565">
    <property type="term" value="F:sequence-specific DNA binding"/>
    <property type="evidence" value="ECO:0007669"/>
    <property type="project" value="InterPro"/>
</dbReference>
<sequence length="322" mass="37188">MTSFVQHTQMKETEKKPVFDSLLKQCLHFGLPVADIDGKIDFTVHHLQDIYLDLPFKSPVYRANFFSFVFVKDGHGKYTTDDLVFDTQPGTIYFTNPGHYKSHEWKDLQEVCLITLSESFLKENVHPDVFEAFPFLLAETVLPKLLAPESFSEFEQLYLQIRKEYLAASPYRNKIIGNLFVVLLLKIKEHFWKDYNPIYEGSRSSQIVKSFKQTLEKHYRELSAGKTTQVFRIQEYADAQNLHPNYLSNVVKSKTGKAIGTWIAEKTIAEAKSLLQQSAIPVKEIAFLLGFSESAHFSNYFKKHTGFSPILYRKVHSGLRLN</sequence>
<dbReference type="InterPro" id="IPR037923">
    <property type="entry name" value="HTH-like"/>
</dbReference>
<keyword evidence="1" id="KW-0805">Transcription regulation</keyword>
<dbReference type="Pfam" id="PF12833">
    <property type="entry name" value="HTH_18"/>
    <property type="match status" value="1"/>
</dbReference>
<reference evidence="6" key="1">
    <citation type="submission" date="2016-10" db="EMBL/GenBank/DDBJ databases">
        <authorList>
            <person name="Varghese N."/>
            <person name="Submissions S."/>
        </authorList>
    </citation>
    <scope>NUCLEOTIDE SEQUENCE [LARGE SCALE GENOMIC DNA]</scope>
    <source>
        <strain evidence="6">DSM 19110</strain>
    </source>
</reference>
<dbReference type="EMBL" id="FNGY01000002">
    <property type="protein sequence ID" value="SDL75258.1"/>
    <property type="molecule type" value="Genomic_DNA"/>
</dbReference>
<dbReference type="SUPFAM" id="SSF51215">
    <property type="entry name" value="Regulatory protein AraC"/>
    <property type="match status" value="1"/>
</dbReference>
<dbReference type="Gene3D" id="1.10.10.60">
    <property type="entry name" value="Homeodomain-like"/>
    <property type="match status" value="1"/>
</dbReference>
<keyword evidence="6" id="KW-1185">Reference proteome</keyword>
<evidence type="ECO:0000256" key="3">
    <source>
        <dbReference type="ARBA" id="ARBA00023163"/>
    </source>
</evidence>
<dbReference type="GO" id="GO:0003700">
    <property type="term" value="F:DNA-binding transcription factor activity"/>
    <property type="evidence" value="ECO:0007669"/>
    <property type="project" value="InterPro"/>
</dbReference>
<dbReference type="AlphaFoldDB" id="A0A1G9MLW4"/>
<feature type="domain" description="HTH araC/xylS-type" evidence="4">
    <location>
        <begin position="209"/>
        <end position="315"/>
    </location>
</feature>
<dbReference type="SMART" id="SM00342">
    <property type="entry name" value="HTH_ARAC"/>
    <property type="match status" value="1"/>
</dbReference>
<evidence type="ECO:0000313" key="5">
    <source>
        <dbReference type="EMBL" id="SDL75258.1"/>
    </source>
</evidence>
<dbReference type="PRINTS" id="PR00032">
    <property type="entry name" value="HTHARAC"/>
</dbReference>
<accession>A0A1G9MLW4</accession>
<keyword evidence="2" id="KW-0238">DNA-binding</keyword>
<evidence type="ECO:0000313" key="6">
    <source>
        <dbReference type="Proteomes" id="UP000183200"/>
    </source>
</evidence>
<keyword evidence="3" id="KW-0804">Transcription</keyword>
<dbReference type="STRING" id="430522.BFS30_16380"/>
<evidence type="ECO:0000259" key="4">
    <source>
        <dbReference type="PROSITE" id="PS01124"/>
    </source>
</evidence>
<protein>
    <submittedName>
        <fullName evidence="5">Helix-turn-helix domain-containing protein</fullName>
    </submittedName>
</protein>
<proteinExistence type="predicted"/>
<dbReference type="PANTHER" id="PTHR43280">
    <property type="entry name" value="ARAC-FAMILY TRANSCRIPTIONAL REGULATOR"/>
    <property type="match status" value="1"/>
</dbReference>
<dbReference type="PROSITE" id="PS01124">
    <property type="entry name" value="HTH_ARAC_FAMILY_2"/>
    <property type="match status" value="1"/>
</dbReference>